<name>V5I8C9_ANOGL</name>
<accession>V5I8C9</accession>
<dbReference type="InterPro" id="IPR042099">
    <property type="entry name" value="ANL_N_sf"/>
</dbReference>
<dbReference type="PROSITE" id="PS00455">
    <property type="entry name" value="AMP_BINDING"/>
    <property type="match status" value="1"/>
</dbReference>
<proteinExistence type="predicted"/>
<dbReference type="PANTHER" id="PTHR24096">
    <property type="entry name" value="LONG-CHAIN-FATTY-ACID--COA LIGASE"/>
    <property type="match status" value="1"/>
</dbReference>
<keyword evidence="2" id="KW-0576">Peroxisome</keyword>
<dbReference type="SUPFAM" id="SSF56801">
    <property type="entry name" value="Acetyl-CoA synthetase-like"/>
    <property type="match status" value="1"/>
</dbReference>
<gene>
    <name evidence="4" type="primary">4CL3</name>
</gene>
<evidence type="ECO:0000256" key="1">
    <source>
        <dbReference type="ARBA" id="ARBA00004275"/>
    </source>
</evidence>
<protein>
    <submittedName>
        <fullName evidence="4">Putative 4-coumarate--CoA ligase 3</fullName>
    </submittedName>
</protein>
<organism evidence="4">
    <name type="scientific">Anoplophora glabripennis</name>
    <name type="common">Asian longhorn beetle</name>
    <name type="synonym">Anoplophora nobilis</name>
    <dbReference type="NCBI Taxonomy" id="217634"/>
    <lineage>
        <taxon>Eukaryota</taxon>
        <taxon>Metazoa</taxon>
        <taxon>Ecdysozoa</taxon>
        <taxon>Arthropoda</taxon>
        <taxon>Hexapoda</taxon>
        <taxon>Insecta</taxon>
        <taxon>Pterygota</taxon>
        <taxon>Neoptera</taxon>
        <taxon>Endopterygota</taxon>
        <taxon>Coleoptera</taxon>
        <taxon>Polyphaga</taxon>
        <taxon>Cucujiformia</taxon>
        <taxon>Chrysomeloidea</taxon>
        <taxon>Cerambycidae</taxon>
        <taxon>Lamiinae</taxon>
        <taxon>Lamiini</taxon>
        <taxon>Anoplophora</taxon>
    </lineage>
</organism>
<dbReference type="Gene3D" id="3.40.50.12780">
    <property type="entry name" value="N-terminal domain of ligase-like"/>
    <property type="match status" value="1"/>
</dbReference>
<dbReference type="EMBL" id="GALX01004905">
    <property type="protein sequence ID" value="JAB63561.1"/>
    <property type="molecule type" value="Transcribed_RNA"/>
</dbReference>
<dbReference type="InterPro" id="IPR020845">
    <property type="entry name" value="AMP-binding_CS"/>
</dbReference>
<dbReference type="AlphaFoldDB" id="V5I8C9"/>
<comment type="subcellular location">
    <subcellularLocation>
        <location evidence="1">Peroxisome</location>
    </subcellularLocation>
</comment>
<sequence>MSALRRLLFMMRENVILKKNIRNLSTNNHQDVNIISSPCEDVDIPSITIPELIYSRIEKFNKFTASVCAETHRSYTFEQLRVKARNLSKALRKILKLEKGDTIAILLTNSPEYPLCVLGSLEAGLVVTTINPLYTPEEISRQLSDSSSKAIITFTDLYATAKSAANLSKRQLPIVTIKSKNDELLPEGAIIFNELLDSKIDLPDFQPGSADDIAILPYSSGTTGLPKGVQLTHRNIVSNIHQATCPDLDFSLPPTDNFQDIIPAVLPMFHIYGLTVTMFAALNSGCRTITLSKFTPDLYISVLKNYKTSIIYAAPPLVLFLTLHPGVKKEYLESVRIVSSGAAPLGALDEERFLQKSPKNTKIVQGYGLTETSPVVTVCSVKLFEQGKATGSIGQLVPNTLAKIVAIDDGTGTVPNKFIISCYFTCRNIKKFIDVRIKILRKLYIWPKLSKNI</sequence>
<dbReference type="InterPro" id="IPR000873">
    <property type="entry name" value="AMP-dep_synth/lig_dom"/>
</dbReference>
<evidence type="ECO:0000313" key="4">
    <source>
        <dbReference type="EMBL" id="JAB63561.1"/>
    </source>
</evidence>
<keyword evidence="4" id="KW-0436">Ligase</keyword>
<dbReference type="GO" id="GO:0005777">
    <property type="term" value="C:peroxisome"/>
    <property type="evidence" value="ECO:0007669"/>
    <property type="project" value="UniProtKB-SubCell"/>
</dbReference>
<dbReference type="GO" id="GO:0046949">
    <property type="term" value="P:fatty-acyl-CoA biosynthetic process"/>
    <property type="evidence" value="ECO:0007669"/>
    <property type="project" value="TreeGrafter"/>
</dbReference>
<dbReference type="Pfam" id="PF00501">
    <property type="entry name" value="AMP-binding"/>
    <property type="match status" value="1"/>
</dbReference>
<evidence type="ECO:0000256" key="2">
    <source>
        <dbReference type="ARBA" id="ARBA00023140"/>
    </source>
</evidence>
<dbReference type="GO" id="GO:0004467">
    <property type="term" value="F:long-chain fatty acid-CoA ligase activity"/>
    <property type="evidence" value="ECO:0007669"/>
    <property type="project" value="TreeGrafter"/>
</dbReference>
<reference evidence="4" key="1">
    <citation type="submission" date="2013-07" db="EMBL/GenBank/DDBJ databases">
        <title>Midgut Transcriptome Profiling of Anoplphora glabripennis, a Lignocellulose Degrading, Wood-Boring Cerambycid.</title>
        <authorList>
            <person name="Scully E.D."/>
            <person name="Hoover K."/>
            <person name="Carlson J.E."/>
            <person name="Tien M."/>
            <person name="Geib S.M."/>
        </authorList>
    </citation>
    <scope>NUCLEOTIDE SEQUENCE</scope>
</reference>
<evidence type="ECO:0000259" key="3">
    <source>
        <dbReference type="Pfam" id="PF00501"/>
    </source>
</evidence>
<feature type="domain" description="AMP-dependent synthetase/ligase" evidence="3">
    <location>
        <begin position="58"/>
        <end position="411"/>
    </location>
</feature>
<dbReference type="PANTHER" id="PTHR24096:SF422">
    <property type="entry name" value="BCDNA.GH02901"/>
    <property type="match status" value="1"/>
</dbReference>